<dbReference type="SMART" id="SM00248">
    <property type="entry name" value="ANK"/>
    <property type="match status" value="11"/>
</dbReference>
<dbReference type="AlphaFoldDB" id="A0A9E7HN18"/>
<protein>
    <submittedName>
        <fullName evidence="5">Ankyrin repeat</fullName>
    </submittedName>
</protein>
<dbReference type="Pfam" id="PF12937">
    <property type="entry name" value="F-box-like"/>
    <property type="match status" value="1"/>
</dbReference>
<dbReference type="PROSITE" id="PS50088">
    <property type="entry name" value="ANK_REPEAT"/>
    <property type="match status" value="7"/>
</dbReference>
<dbReference type="InterPro" id="IPR001810">
    <property type="entry name" value="F-box_dom"/>
</dbReference>
<dbReference type="SUPFAM" id="SSF48403">
    <property type="entry name" value="Ankyrin repeat"/>
    <property type="match status" value="2"/>
</dbReference>
<feature type="repeat" description="ANK" evidence="3">
    <location>
        <begin position="601"/>
        <end position="633"/>
    </location>
</feature>
<dbReference type="InterPro" id="IPR036047">
    <property type="entry name" value="F-box-like_dom_sf"/>
</dbReference>
<organism evidence="5 6">
    <name type="scientific">Musa troglodytarum</name>
    <name type="common">fe'i banana</name>
    <dbReference type="NCBI Taxonomy" id="320322"/>
    <lineage>
        <taxon>Eukaryota</taxon>
        <taxon>Viridiplantae</taxon>
        <taxon>Streptophyta</taxon>
        <taxon>Embryophyta</taxon>
        <taxon>Tracheophyta</taxon>
        <taxon>Spermatophyta</taxon>
        <taxon>Magnoliopsida</taxon>
        <taxon>Liliopsida</taxon>
        <taxon>Zingiberales</taxon>
        <taxon>Musaceae</taxon>
        <taxon>Musa</taxon>
    </lineage>
</organism>
<keyword evidence="6" id="KW-1185">Reference proteome</keyword>
<dbReference type="PANTHER" id="PTHR24123">
    <property type="entry name" value="ANKYRIN REPEAT-CONTAINING"/>
    <property type="match status" value="1"/>
</dbReference>
<dbReference type="InterPro" id="IPR032675">
    <property type="entry name" value="LRR_dom_sf"/>
</dbReference>
<feature type="repeat" description="ANK" evidence="3">
    <location>
        <begin position="464"/>
        <end position="496"/>
    </location>
</feature>
<dbReference type="InterPro" id="IPR036770">
    <property type="entry name" value="Ankyrin_rpt-contain_sf"/>
</dbReference>
<dbReference type="Pfam" id="PF00023">
    <property type="entry name" value="Ank"/>
    <property type="match status" value="2"/>
</dbReference>
<feature type="domain" description="F-box" evidence="4">
    <location>
        <begin position="1076"/>
        <end position="1123"/>
    </location>
</feature>
<dbReference type="EMBL" id="CP097510">
    <property type="protein sequence ID" value="URE33129.1"/>
    <property type="molecule type" value="Genomic_DNA"/>
</dbReference>
<dbReference type="OrthoDB" id="194358at2759"/>
<dbReference type="SUPFAM" id="SSF81383">
    <property type="entry name" value="F-box domain"/>
    <property type="match status" value="1"/>
</dbReference>
<dbReference type="Gene3D" id="1.25.40.20">
    <property type="entry name" value="Ankyrin repeat-containing domain"/>
    <property type="match status" value="3"/>
</dbReference>
<evidence type="ECO:0000313" key="5">
    <source>
        <dbReference type="EMBL" id="URE33129.1"/>
    </source>
</evidence>
<feature type="repeat" description="ANK" evidence="3">
    <location>
        <begin position="203"/>
        <end position="235"/>
    </location>
</feature>
<keyword evidence="2 3" id="KW-0040">ANK repeat</keyword>
<dbReference type="InterPro" id="IPR002110">
    <property type="entry name" value="Ankyrin_rpt"/>
</dbReference>
<feature type="repeat" description="ANK" evidence="3">
    <location>
        <begin position="497"/>
        <end position="529"/>
    </location>
</feature>
<feature type="repeat" description="ANK" evidence="3">
    <location>
        <begin position="699"/>
        <end position="731"/>
    </location>
</feature>
<evidence type="ECO:0000256" key="3">
    <source>
        <dbReference type="PROSITE-ProRule" id="PRU00023"/>
    </source>
</evidence>
<dbReference type="Pfam" id="PF13606">
    <property type="entry name" value="Ank_3"/>
    <property type="match status" value="1"/>
</dbReference>
<keyword evidence="1" id="KW-0677">Repeat</keyword>
<feature type="non-terminal residue" evidence="5">
    <location>
        <position position="1177"/>
    </location>
</feature>
<reference evidence="5" key="1">
    <citation type="submission" date="2022-05" db="EMBL/GenBank/DDBJ databases">
        <title>The Musa troglodytarum L. genome provides insights into the mechanism of non-climacteric behaviour and enrichment of carotenoids.</title>
        <authorList>
            <person name="Wang J."/>
        </authorList>
    </citation>
    <scope>NUCLEOTIDE SEQUENCE</scope>
    <source>
        <tissue evidence="5">Leaf</tissue>
    </source>
</reference>
<dbReference type="PROSITE" id="PS50181">
    <property type="entry name" value="FBOX"/>
    <property type="match status" value="1"/>
</dbReference>
<dbReference type="PROSITE" id="PS50297">
    <property type="entry name" value="ANK_REP_REGION"/>
    <property type="match status" value="4"/>
</dbReference>
<evidence type="ECO:0000256" key="1">
    <source>
        <dbReference type="ARBA" id="ARBA00022737"/>
    </source>
</evidence>
<name>A0A9E7HN18_9LILI</name>
<dbReference type="PANTHER" id="PTHR24123:SF139">
    <property type="entry name" value="ANKYRIN"/>
    <property type="match status" value="1"/>
</dbReference>
<evidence type="ECO:0000313" key="6">
    <source>
        <dbReference type="Proteomes" id="UP001055439"/>
    </source>
</evidence>
<dbReference type="Gene3D" id="3.80.10.10">
    <property type="entry name" value="Ribonuclease Inhibitor"/>
    <property type="match status" value="1"/>
</dbReference>
<feature type="repeat" description="ANK" evidence="3">
    <location>
        <begin position="298"/>
        <end position="326"/>
    </location>
</feature>
<accession>A0A9E7HN18</accession>
<dbReference type="InterPro" id="IPR051165">
    <property type="entry name" value="Multifunctional_ANK_Repeat"/>
</dbReference>
<sequence length="1177" mass="127336">MVGPTGHLHLPVKKLKPGLLFVSAFNLNRGLMNSAHPSFLFFILAHSASSFLWRSLLSSFPVPTQKPINERRNRGNRCPKQQRGEAIEHIPRQWLRSAAEITVFAHPMGRGGEGATGGVAVTMRGAAGRQQVHPLLDYGSEASQRLVEVAQRGDAREVAESLADPAVDVNFAGAVCLRARRATVSLREEAADEVLVEYEEIRTDASPLFLAAHAGDLLLVRKLLEKGADVNQKLFRGHAITAAVREGQAEVVEALLKAGASQPACEEAVVEASLHGRARLAELLIGTDLVRPRVAVHALVLAASRGFLDVVDTLIKCGADPNATSRVLLRSLKPSLHTNVDGTALIAAIVSRQTAVVRRLLQAGVRKDAKVRLGAWSWDTTTGEEFRVGAGLAEPYTAAWCAVEYFESAGTILRMLLQHHSPNAPHCGRTLLHHAILCANPRAVDTLLACGADCELPVKTSRKTEFRPIHMTVRFGLASILQILIDKGCDLNSRTDTGETALMLCARYKRDDCLRILVTAGADLGLVSVAGVSATKAAASSHWSISFQRVVVDLIRAGTVPRSSNPFVFSPIMFAARYGDVGSLEVLLTRPDIDIDGQDEEGYSPLMAAAKEGHVNVFRVLVFAGANAKLCNKAGETAIDLSRSKEKRDLFEQVMLEFTLERGSAAEFYALHFAARRGDMAAARLLTKRGCDVNAVDGDGYTPLMLAAREGHAEVCQLLIHGGAKCDAKTHRGETALSLARSNTKLGKDAENVILDELAMALVLRGGHVKKHTKCGRGSPHGKVLRMAAEAGVLQWGKASRRNVVCREAEVGGSSAFQRIRKGKGDGREAGLFRVVTTGKREVHFVCGGGEEAAQLWVRGISIGQRSVLEHCGHVARCENRVNREGCFGRDEIGTVRLDQNSFDSEGGLNYKNLRCFRVLIGVGMALNFSSCSIFSTAFVTDDEFCRPRCERSQPFSYPFSSGWENGNGYGWDSGSTDVDGACDPVDLLPDDPFGMGIDGAIASFLEVSGGDFYGWALLCSPETEIYHDGWMDELDGWAEESFMVASVHEAQDGNLESALDVQKSLNSDGTAEAHSIVDEGLPHEGLLYSLGYLGIHDLLSVEGVCRSLRLAVQNDALLWRCIHIDSLLGEKITDDALLRLTQRAQGNLQCLSLSGCSRITDDGVKCVLDNNPKLKK</sequence>
<evidence type="ECO:0000256" key="2">
    <source>
        <dbReference type="ARBA" id="ARBA00023043"/>
    </source>
</evidence>
<gene>
    <name evidence="5" type="ORF">MUK42_06208</name>
</gene>
<evidence type="ECO:0000259" key="4">
    <source>
        <dbReference type="PROSITE" id="PS50181"/>
    </source>
</evidence>
<dbReference type="Proteomes" id="UP001055439">
    <property type="component" value="Chromosome 8"/>
</dbReference>
<dbReference type="Pfam" id="PF12796">
    <property type="entry name" value="Ank_2"/>
    <property type="match status" value="3"/>
</dbReference>
<proteinExistence type="predicted"/>
<feature type="repeat" description="ANK" evidence="3">
    <location>
        <begin position="666"/>
        <end position="698"/>
    </location>
</feature>